<sequence>MENPEPDVPSEEIVDVGTRCHKRAITIRYTHTRVIQVDDGDLVKKSVRMTVRSNKDKTYTITRHQGGVYKANSWFTWVKRRQ</sequence>
<gene>
    <name evidence="1" type="ORF">PEVE_00023122</name>
</gene>
<reference evidence="1 2" key="1">
    <citation type="submission" date="2022-05" db="EMBL/GenBank/DDBJ databases">
        <authorList>
            <consortium name="Genoscope - CEA"/>
            <person name="William W."/>
        </authorList>
    </citation>
    <scope>NUCLEOTIDE SEQUENCE [LARGE SCALE GENOMIC DNA]</scope>
</reference>
<name>A0ABN8M4G1_9CNID</name>
<dbReference type="Proteomes" id="UP001159427">
    <property type="component" value="Unassembled WGS sequence"/>
</dbReference>
<dbReference type="EMBL" id="CALNXI010000307">
    <property type="protein sequence ID" value="CAH3024515.1"/>
    <property type="molecule type" value="Genomic_DNA"/>
</dbReference>
<evidence type="ECO:0000313" key="1">
    <source>
        <dbReference type="EMBL" id="CAH3024515.1"/>
    </source>
</evidence>
<protein>
    <submittedName>
        <fullName evidence="1">Uncharacterized protein</fullName>
    </submittedName>
</protein>
<accession>A0ABN8M4G1</accession>
<keyword evidence="2" id="KW-1185">Reference proteome</keyword>
<comment type="caution">
    <text evidence="1">The sequence shown here is derived from an EMBL/GenBank/DDBJ whole genome shotgun (WGS) entry which is preliminary data.</text>
</comment>
<proteinExistence type="predicted"/>
<organism evidence="1 2">
    <name type="scientific">Porites evermanni</name>
    <dbReference type="NCBI Taxonomy" id="104178"/>
    <lineage>
        <taxon>Eukaryota</taxon>
        <taxon>Metazoa</taxon>
        <taxon>Cnidaria</taxon>
        <taxon>Anthozoa</taxon>
        <taxon>Hexacorallia</taxon>
        <taxon>Scleractinia</taxon>
        <taxon>Fungiina</taxon>
        <taxon>Poritidae</taxon>
        <taxon>Porites</taxon>
    </lineage>
</organism>
<evidence type="ECO:0000313" key="2">
    <source>
        <dbReference type="Proteomes" id="UP001159427"/>
    </source>
</evidence>